<evidence type="ECO:0000313" key="3">
    <source>
        <dbReference type="Proteomes" id="UP000598120"/>
    </source>
</evidence>
<name>A0A8J2TSB5_9FLAO</name>
<sequence>MKYNKKINAFTLSEMIVVLILTTIVVGLAFSVLTLVQNHINSIENNFNNTTQLNKLEQSLTLDFNRFSKIEFNELEDKLLFSNEIETKAYMFKDSFIVKDIDTFYISINKKALYFEGSLKQSGTLDAIKIETSKAFQNKNLFVFKKNDATQFMN</sequence>
<reference evidence="2 3" key="1">
    <citation type="journal article" date="2014" name="Int. J. Syst. Evol. Microbiol.">
        <title>Complete genome sequence of Corynebacterium casei LMG S-19264T (=DSM 44701T), isolated from a smear-ripened cheese.</title>
        <authorList>
            <consortium name="US DOE Joint Genome Institute (JGI-PGF)"/>
            <person name="Walter F."/>
            <person name="Albersmeier A."/>
            <person name="Kalinowski J."/>
            <person name="Ruckert C."/>
        </authorList>
    </citation>
    <scope>NUCLEOTIDE SEQUENCE [LARGE SCALE GENOMIC DNA]</scope>
    <source>
        <strain evidence="2 3">CGMCC 1.15295</strain>
    </source>
</reference>
<proteinExistence type="predicted"/>
<keyword evidence="1" id="KW-0472">Membrane</keyword>
<evidence type="ECO:0000313" key="2">
    <source>
        <dbReference type="EMBL" id="GFZ95027.1"/>
    </source>
</evidence>
<dbReference type="AlphaFoldDB" id="A0A8J2TSB5"/>
<evidence type="ECO:0000256" key="1">
    <source>
        <dbReference type="SAM" id="Phobius"/>
    </source>
</evidence>
<comment type="caution">
    <text evidence="2">The sequence shown here is derived from an EMBL/GenBank/DDBJ whole genome shotgun (WGS) entry which is preliminary data.</text>
</comment>
<dbReference type="Proteomes" id="UP000598120">
    <property type="component" value="Unassembled WGS sequence"/>
</dbReference>
<organism evidence="2 3">
    <name type="scientific">Aquaticitalea lipolytica</name>
    <dbReference type="NCBI Taxonomy" id="1247562"/>
    <lineage>
        <taxon>Bacteria</taxon>
        <taxon>Pseudomonadati</taxon>
        <taxon>Bacteroidota</taxon>
        <taxon>Flavobacteriia</taxon>
        <taxon>Flavobacteriales</taxon>
        <taxon>Flavobacteriaceae</taxon>
        <taxon>Aquaticitalea</taxon>
    </lineage>
</organism>
<dbReference type="InterPro" id="IPR012902">
    <property type="entry name" value="N_methyl_site"/>
</dbReference>
<keyword evidence="1" id="KW-1133">Transmembrane helix</keyword>
<evidence type="ECO:0008006" key="4">
    <source>
        <dbReference type="Google" id="ProtNLM"/>
    </source>
</evidence>
<gene>
    <name evidence="2" type="ORF">GCM10011531_28270</name>
</gene>
<dbReference type="Pfam" id="PF07963">
    <property type="entry name" value="N_methyl"/>
    <property type="match status" value="1"/>
</dbReference>
<keyword evidence="1" id="KW-0812">Transmembrane</keyword>
<accession>A0A8J2TSB5</accession>
<keyword evidence="3" id="KW-1185">Reference proteome</keyword>
<dbReference type="EMBL" id="BMIC01000019">
    <property type="protein sequence ID" value="GFZ95027.1"/>
    <property type="molecule type" value="Genomic_DNA"/>
</dbReference>
<dbReference type="RefSeq" id="WP_229660234.1">
    <property type="nucleotide sequence ID" value="NZ_BMIC01000019.1"/>
</dbReference>
<protein>
    <recommendedName>
        <fullName evidence="4">Prepilin-type N-terminal cleavage/methylation domain-containing protein</fullName>
    </recommendedName>
</protein>
<feature type="transmembrane region" description="Helical" evidence="1">
    <location>
        <begin position="12"/>
        <end position="36"/>
    </location>
</feature>